<protein>
    <submittedName>
        <fullName evidence="3">Tetrapyrrole biosynthesis, uroporphyrinogen III synthase</fullName>
    </submittedName>
</protein>
<organism evidence="3 4">
    <name type="scientific">Setomelanomma holmii</name>
    <dbReference type="NCBI Taxonomy" id="210430"/>
    <lineage>
        <taxon>Eukaryota</taxon>
        <taxon>Fungi</taxon>
        <taxon>Dikarya</taxon>
        <taxon>Ascomycota</taxon>
        <taxon>Pezizomycotina</taxon>
        <taxon>Dothideomycetes</taxon>
        <taxon>Pleosporomycetidae</taxon>
        <taxon>Pleosporales</taxon>
        <taxon>Pleosporineae</taxon>
        <taxon>Phaeosphaeriaceae</taxon>
        <taxon>Setomelanomma</taxon>
    </lineage>
</organism>
<keyword evidence="4" id="KW-1185">Reference proteome</keyword>
<feature type="region of interest" description="Disordered" evidence="1">
    <location>
        <begin position="285"/>
        <end position="452"/>
    </location>
</feature>
<evidence type="ECO:0000313" key="3">
    <source>
        <dbReference type="EMBL" id="KAF2028756.1"/>
    </source>
</evidence>
<dbReference type="Pfam" id="PF02602">
    <property type="entry name" value="HEM4"/>
    <property type="match status" value="1"/>
</dbReference>
<dbReference type="CDD" id="cd06578">
    <property type="entry name" value="HemD"/>
    <property type="match status" value="1"/>
</dbReference>
<feature type="domain" description="Tetrapyrrole biosynthesis uroporphyrinogen III synthase" evidence="2">
    <location>
        <begin position="27"/>
        <end position="297"/>
    </location>
</feature>
<feature type="compositionally biased region" description="Basic and acidic residues" evidence="1">
    <location>
        <begin position="354"/>
        <end position="379"/>
    </location>
</feature>
<proteinExistence type="predicted"/>
<evidence type="ECO:0000313" key="4">
    <source>
        <dbReference type="Proteomes" id="UP000799777"/>
    </source>
</evidence>
<feature type="compositionally biased region" description="Basic and acidic residues" evidence="1">
    <location>
        <begin position="393"/>
        <end position="403"/>
    </location>
</feature>
<accession>A0A9P4LJ36</accession>
<dbReference type="GO" id="GO:0006780">
    <property type="term" value="P:uroporphyrinogen III biosynthetic process"/>
    <property type="evidence" value="ECO:0007669"/>
    <property type="project" value="InterPro"/>
</dbReference>
<sequence length="726" mass="80596">MAEQSRGKIHILLLKTKSAPTDTYEELFTKLDNHRYEPVFVPVLEHRFKRDVLDVLRSQITKRGFVPAAEGGLALYGALIFTSQRAVEAFAEIVEDIRREGSQVIDDLLPESLPLYVVGPATARGLRSLNLSCPILGEHTGNGEALAGFMLKHYNSIYPGAGKSSILFLVGDKRRDIIPKTMQAVDLGAERVCKVDEVVIYETGEMHSFQDNFSAIWRKNSDAKCEHQWIVVFSPTGCRAMLESLNLLDAKTGQATTTSPRERIFIATIGPTTRDYLQDEFGFSPDVCADRPSPEGIADGIRASEKNTRNAGSSSSPTRSDDAVAGTKRKPEAEPSPKRSRKVTKKQTTLEESGITKDEDSEMKDAEASDHGSTDKVDSETTAEDAQAKNGRKLSESASEKDASNGATKADTTTDEVKEEETAKAEATSQAMKIGDNGDGAIEESSQRERDMPSNILEKGVIYFFTRNRVGLDDAESVGDLQRTFFVLRPLPTNTKLGDGAIPDLKNNRLFALPKKTFPKSHSDRFMAFVEKANTSIQQLKDEFFKGSEYETKTQGTRRIDPVTPVAEGVYAITRTEDRTTHLVYSTTIPSDLGEVQEDLGIKDQGSFIISVKNPERSGPSSASLPQKPDFSKEIIEEFRGLAWSEVKPKYLDHEYCQILLIGENLEKGVEPTTKDKKHDKETPQEELEKLEHEDELRVQHLNGDDSVFDDLKISKKDYPTVPTTW</sequence>
<evidence type="ECO:0000259" key="2">
    <source>
        <dbReference type="Pfam" id="PF02602"/>
    </source>
</evidence>
<dbReference type="GO" id="GO:0004852">
    <property type="term" value="F:uroporphyrinogen-III synthase activity"/>
    <property type="evidence" value="ECO:0007669"/>
    <property type="project" value="InterPro"/>
</dbReference>
<dbReference type="InterPro" id="IPR039793">
    <property type="entry name" value="UROS/Hem4"/>
</dbReference>
<dbReference type="PANTHER" id="PTHR12390:SF0">
    <property type="entry name" value="UROPORPHYRINOGEN-III SYNTHASE"/>
    <property type="match status" value="1"/>
</dbReference>
<dbReference type="AlphaFoldDB" id="A0A9P4LJ36"/>
<comment type="caution">
    <text evidence="3">The sequence shown here is derived from an EMBL/GenBank/DDBJ whole genome shotgun (WGS) entry which is preliminary data.</text>
</comment>
<feature type="region of interest" description="Disordered" evidence="1">
    <location>
        <begin position="671"/>
        <end position="697"/>
    </location>
</feature>
<dbReference type="OrthoDB" id="1028014at2759"/>
<evidence type="ECO:0000256" key="1">
    <source>
        <dbReference type="SAM" id="MobiDB-lite"/>
    </source>
</evidence>
<dbReference type="InterPro" id="IPR036108">
    <property type="entry name" value="4pyrrol_syn_uPrphyn_synt_sf"/>
</dbReference>
<dbReference type="InterPro" id="IPR003754">
    <property type="entry name" value="4pyrrol_synth_uPrphyn_synth"/>
</dbReference>
<dbReference type="Gene3D" id="3.40.50.10090">
    <property type="match status" value="2"/>
</dbReference>
<dbReference type="FunFam" id="3.40.50.10090:FF:000011">
    <property type="entry name" value="Uroporphyrinogen-III synthase (UroS), putative"/>
    <property type="match status" value="1"/>
</dbReference>
<dbReference type="SUPFAM" id="SSF69618">
    <property type="entry name" value="HemD-like"/>
    <property type="match status" value="1"/>
</dbReference>
<dbReference type="EMBL" id="ML978209">
    <property type="protein sequence ID" value="KAF2028756.1"/>
    <property type="molecule type" value="Genomic_DNA"/>
</dbReference>
<name>A0A9P4LJ36_9PLEO</name>
<gene>
    <name evidence="3" type="ORF">EK21DRAFT_101643</name>
</gene>
<feature type="compositionally biased region" description="Polar residues" evidence="1">
    <location>
        <begin position="309"/>
        <end position="318"/>
    </location>
</feature>
<dbReference type="Proteomes" id="UP000799777">
    <property type="component" value="Unassembled WGS sequence"/>
</dbReference>
<dbReference type="PANTHER" id="PTHR12390">
    <property type="entry name" value="UROPORPHYRINOGEN III SYNTHASE"/>
    <property type="match status" value="1"/>
</dbReference>
<reference evidence="3" key="1">
    <citation type="journal article" date="2020" name="Stud. Mycol.">
        <title>101 Dothideomycetes genomes: a test case for predicting lifestyles and emergence of pathogens.</title>
        <authorList>
            <person name="Haridas S."/>
            <person name="Albert R."/>
            <person name="Binder M."/>
            <person name="Bloem J."/>
            <person name="Labutti K."/>
            <person name="Salamov A."/>
            <person name="Andreopoulos B."/>
            <person name="Baker S."/>
            <person name="Barry K."/>
            <person name="Bills G."/>
            <person name="Bluhm B."/>
            <person name="Cannon C."/>
            <person name="Castanera R."/>
            <person name="Culley D."/>
            <person name="Daum C."/>
            <person name="Ezra D."/>
            <person name="Gonzalez J."/>
            <person name="Henrissat B."/>
            <person name="Kuo A."/>
            <person name="Liang C."/>
            <person name="Lipzen A."/>
            <person name="Lutzoni F."/>
            <person name="Magnuson J."/>
            <person name="Mondo S."/>
            <person name="Nolan M."/>
            <person name="Ohm R."/>
            <person name="Pangilinan J."/>
            <person name="Park H.-J."/>
            <person name="Ramirez L."/>
            <person name="Alfaro M."/>
            <person name="Sun H."/>
            <person name="Tritt A."/>
            <person name="Yoshinaga Y."/>
            <person name="Zwiers L.-H."/>
            <person name="Turgeon B."/>
            <person name="Goodwin S."/>
            <person name="Spatafora J."/>
            <person name="Crous P."/>
            <person name="Grigoriev I."/>
        </authorList>
    </citation>
    <scope>NUCLEOTIDE SEQUENCE</scope>
    <source>
        <strain evidence="3">CBS 110217</strain>
    </source>
</reference>
<dbReference type="GO" id="GO:0005829">
    <property type="term" value="C:cytosol"/>
    <property type="evidence" value="ECO:0007669"/>
    <property type="project" value="TreeGrafter"/>
</dbReference>